<proteinExistence type="inferred from homology"/>
<reference evidence="15 16" key="1">
    <citation type="journal article" date="2009" name="Genome Biol.">
        <title>Genomic and genetic analyses of diversity and plant interactions of Pseudomonas fluorescens.</title>
        <authorList>
            <person name="Silby M.W."/>
            <person name="Cerdeno-Tarraga A.M."/>
            <person name="Vernikos G.S."/>
            <person name="Giddens S.R."/>
            <person name="Jackson R.W."/>
            <person name="Preston G.M."/>
            <person name="Zhang X.X."/>
            <person name="Moon C.D."/>
            <person name="Gehrig S.M."/>
            <person name="Godfrey S.A."/>
            <person name="Knight C.G."/>
            <person name="Malone J.G."/>
            <person name="Robinson Z."/>
            <person name="Spiers A.J."/>
            <person name="Harris S."/>
            <person name="Challis G.L."/>
            <person name="Yaxley A.M."/>
            <person name="Harris D."/>
            <person name="Seeger K."/>
            <person name="Murphy L."/>
            <person name="Rutter S."/>
            <person name="Squares R."/>
            <person name="Quail M.A."/>
            <person name="Saunders E."/>
            <person name="Mavromatis K."/>
            <person name="Brettin T.S."/>
            <person name="Bentley S.D."/>
            <person name="Hothersall J."/>
            <person name="Stephens E."/>
            <person name="Thomas C.M."/>
            <person name="Parkhill J."/>
            <person name="Levy S.B."/>
            <person name="Rainey P.B."/>
            <person name="Thomson N.R."/>
        </authorList>
    </citation>
    <scope>NUCLEOTIDE SEQUENCE [LARGE SCALE GENOMIC DNA]</scope>
    <source>
        <strain evidence="15 16">Pf0-1</strain>
    </source>
</reference>
<sequence>MALNGFGEPGTFLPLSQQLIHSRERPMFDSLSIRLKIVLLSGLCLLGVVALIVGINIYQTNQNDELVSTSSSKMLTASVQDLLQAKAAEQAVQVQKTFGESLLVITALADQVKDMRVMAAKRSLDAGALREELNQSLKTAFERNSKVLGIWLAFEPNGLDGKDSEFANDAARQSNEAGRFASYWSRAAGPSLNTIMVEDDMNKTTLSVSGTPYNSWYTCPRDNKRTCLLDPYADTVGGKEMLMTTISVPLLVDGKAIGVVGIDIALDALQAAAVNSQRELFNSAGHMLIVSGSGVLGAYSTDATKVGKGITETLGAEGKDILQLLSAGTPKILEQGDLIRAVYPVDPIGNSRAWGVVIDLPKQVLLADSVKLQAVLDDAQQTGMITALAVAVIAGLIGLLLIWLTASGVTRPINSVAEMLKNIASGEGDLTQRLNYTKKDELGELVNWFNRFLDKLQPTIAQIKQSITEARGTADQSSEIARQTSEGMQVQFREIDQVATASNEMSATAHDVANSASNAANAAKGADQSAKDGMSIIERSTRDINQLADEVSKAVTEVEELAVNSEQIGSVLEVIRSIAEQTNLLALNAAIEAARAGESGRGFAVVADEVRNLAKRTQDSVEEIRVVIERIQTGTRGVVATMHSSQTQAHNNAGQIRQAVDALGKISDAVTVISDMNLQIASAAEQQSAVAEEVNRNVSAIRTVTETLTEQATESAAISSQLNALASQQMKLMDQFRV</sequence>
<dbReference type="AlphaFoldDB" id="Q3K7Y5"/>
<evidence type="ECO:0000256" key="2">
    <source>
        <dbReference type="ARBA" id="ARBA00022475"/>
    </source>
</evidence>
<evidence type="ECO:0000256" key="3">
    <source>
        <dbReference type="ARBA" id="ARBA00022481"/>
    </source>
</evidence>
<dbReference type="GO" id="GO:0007165">
    <property type="term" value="P:signal transduction"/>
    <property type="evidence" value="ECO:0007669"/>
    <property type="project" value="UniProtKB-KW"/>
</dbReference>
<evidence type="ECO:0000256" key="9">
    <source>
        <dbReference type="ARBA" id="ARBA00029447"/>
    </source>
</evidence>
<evidence type="ECO:0000313" key="15">
    <source>
        <dbReference type="EMBL" id="ABA76119.1"/>
    </source>
</evidence>
<dbReference type="Pfam" id="PF00015">
    <property type="entry name" value="MCPsignal"/>
    <property type="match status" value="1"/>
</dbReference>
<feature type="coiled-coil region" evidence="11">
    <location>
        <begin position="537"/>
        <end position="564"/>
    </location>
</feature>
<evidence type="ECO:0000256" key="12">
    <source>
        <dbReference type="SAM" id="Phobius"/>
    </source>
</evidence>
<dbReference type="GO" id="GO:0005886">
    <property type="term" value="C:plasma membrane"/>
    <property type="evidence" value="ECO:0007669"/>
    <property type="project" value="UniProtKB-SubCell"/>
</dbReference>
<dbReference type="SUPFAM" id="SSF58104">
    <property type="entry name" value="Methyl-accepting chemotaxis protein (MCP) signaling domain"/>
    <property type="match status" value="1"/>
</dbReference>
<dbReference type="PROSITE" id="PS50111">
    <property type="entry name" value="CHEMOTAXIS_TRANSDUC_2"/>
    <property type="match status" value="1"/>
</dbReference>
<evidence type="ECO:0000259" key="13">
    <source>
        <dbReference type="PROSITE" id="PS50111"/>
    </source>
</evidence>
<evidence type="ECO:0000256" key="8">
    <source>
        <dbReference type="ARBA" id="ARBA00023224"/>
    </source>
</evidence>
<dbReference type="PANTHER" id="PTHR32089:SF120">
    <property type="entry name" value="METHYL-ACCEPTING CHEMOTAXIS PROTEIN TLPQ"/>
    <property type="match status" value="1"/>
</dbReference>
<dbReference type="PROSITE" id="PS50885">
    <property type="entry name" value="HAMP"/>
    <property type="match status" value="1"/>
</dbReference>
<evidence type="ECO:0000256" key="5">
    <source>
        <dbReference type="ARBA" id="ARBA00022692"/>
    </source>
</evidence>
<keyword evidence="11" id="KW-0175">Coiled coil</keyword>
<accession>Q3K7Y5</accession>
<keyword evidence="8 10" id="KW-0807">Transducer</keyword>
<keyword evidence="7 12" id="KW-0472">Membrane</keyword>
<organism evidence="15 16">
    <name type="scientific">Pseudomonas fluorescens (strain Pf0-1)</name>
    <dbReference type="NCBI Taxonomy" id="205922"/>
    <lineage>
        <taxon>Bacteria</taxon>
        <taxon>Pseudomonadati</taxon>
        <taxon>Pseudomonadota</taxon>
        <taxon>Gammaproteobacteria</taxon>
        <taxon>Pseudomonadales</taxon>
        <taxon>Pseudomonadaceae</taxon>
        <taxon>Pseudomonas</taxon>
    </lineage>
</organism>
<feature type="transmembrane region" description="Helical" evidence="12">
    <location>
        <begin position="37"/>
        <end position="58"/>
    </location>
</feature>
<keyword evidence="6 12" id="KW-1133">Transmembrane helix</keyword>
<evidence type="ECO:0000256" key="11">
    <source>
        <dbReference type="SAM" id="Coils"/>
    </source>
</evidence>
<gene>
    <name evidence="15" type="ordered locus">Pfl01_4382</name>
</gene>
<dbReference type="Proteomes" id="UP000002704">
    <property type="component" value="Chromosome"/>
</dbReference>
<feature type="domain" description="HAMP" evidence="14">
    <location>
        <begin position="407"/>
        <end position="461"/>
    </location>
</feature>
<dbReference type="GO" id="GO:0006935">
    <property type="term" value="P:chemotaxis"/>
    <property type="evidence" value="ECO:0007669"/>
    <property type="project" value="UniProtKB-KW"/>
</dbReference>
<comment type="similarity">
    <text evidence="9">Belongs to the methyl-accepting chemotaxis (MCP) protein family.</text>
</comment>
<dbReference type="InterPro" id="IPR004089">
    <property type="entry name" value="MCPsignal_dom"/>
</dbReference>
<evidence type="ECO:0000256" key="1">
    <source>
        <dbReference type="ARBA" id="ARBA00004651"/>
    </source>
</evidence>
<keyword evidence="5 12" id="KW-0812">Transmembrane</keyword>
<dbReference type="Pfam" id="PF22673">
    <property type="entry name" value="MCP-like_PDC_1"/>
    <property type="match status" value="1"/>
</dbReference>
<dbReference type="CDD" id="cd12913">
    <property type="entry name" value="PDC1_MCP_like"/>
    <property type="match status" value="1"/>
</dbReference>
<evidence type="ECO:0000259" key="14">
    <source>
        <dbReference type="PROSITE" id="PS50885"/>
    </source>
</evidence>
<evidence type="ECO:0000256" key="4">
    <source>
        <dbReference type="ARBA" id="ARBA00022500"/>
    </source>
</evidence>
<dbReference type="Gene3D" id="1.10.287.950">
    <property type="entry name" value="Methyl-accepting chemotaxis protein"/>
    <property type="match status" value="1"/>
</dbReference>
<protein>
    <submittedName>
        <fullName evidence="15">Putative methyl-accepting chemotaxis protein</fullName>
    </submittedName>
</protein>
<evidence type="ECO:0000256" key="10">
    <source>
        <dbReference type="PROSITE-ProRule" id="PRU00284"/>
    </source>
</evidence>
<dbReference type="KEGG" id="pfo:Pfl01_4382"/>
<dbReference type="EMBL" id="CP000094">
    <property type="protein sequence ID" value="ABA76119.1"/>
    <property type="molecule type" value="Genomic_DNA"/>
</dbReference>
<dbReference type="CDD" id="cd11386">
    <property type="entry name" value="MCP_signal"/>
    <property type="match status" value="1"/>
</dbReference>
<dbReference type="Gene3D" id="3.30.450.20">
    <property type="entry name" value="PAS domain"/>
    <property type="match status" value="1"/>
</dbReference>
<dbReference type="SMART" id="SM00283">
    <property type="entry name" value="MA"/>
    <property type="match status" value="1"/>
</dbReference>
<feature type="domain" description="Methyl-accepting transducer" evidence="13">
    <location>
        <begin position="466"/>
        <end position="702"/>
    </location>
</feature>
<comment type="subcellular location">
    <subcellularLocation>
        <location evidence="1">Cell membrane</location>
        <topology evidence="1">Multi-pass membrane protein</topology>
    </subcellularLocation>
</comment>
<dbReference type="CDD" id="cd06225">
    <property type="entry name" value="HAMP"/>
    <property type="match status" value="1"/>
</dbReference>
<dbReference type="InterPro" id="IPR003660">
    <property type="entry name" value="HAMP_dom"/>
</dbReference>
<dbReference type="Pfam" id="PF00672">
    <property type="entry name" value="HAMP"/>
    <property type="match status" value="1"/>
</dbReference>
<keyword evidence="2" id="KW-1003">Cell membrane</keyword>
<dbReference type="HOGENOM" id="CLU_000445_107_19_6"/>
<dbReference type="FunFam" id="1.10.287.950:FF:000001">
    <property type="entry name" value="Methyl-accepting chemotaxis sensory transducer"/>
    <property type="match status" value="1"/>
</dbReference>
<evidence type="ECO:0000256" key="7">
    <source>
        <dbReference type="ARBA" id="ARBA00023136"/>
    </source>
</evidence>
<evidence type="ECO:0000256" key="6">
    <source>
        <dbReference type="ARBA" id="ARBA00022989"/>
    </source>
</evidence>
<dbReference type="PANTHER" id="PTHR32089">
    <property type="entry name" value="METHYL-ACCEPTING CHEMOTAXIS PROTEIN MCPB"/>
    <property type="match status" value="1"/>
</dbReference>
<name>Q3K7Y5_PSEPF</name>
<dbReference type="SMART" id="SM00304">
    <property type="entry name" value="HAMP"/>
    <property type="match status" value="1"/>
</dbReference>
<feature type="transmembrane region" description="Helical" evidence="12">
    <location>
        <begin position="383"/>
        <end position="404"/>
    </location>
</feature>
<keyword evidence="3" id="KW-0488">Methylation</keyword>
<evidence type="ECO:0000313" key="16">
    <source>
        <dbReference type="Proteomes" id="UP000002704"/>
    </source>
</evidence>
<keyword evidence="4" id="KW-0145">Chemotaxis</keyword>
<dbReference type="eggNOG" id="COG0840">
    <property type="taxonomic scope" value="Bacteria"/>
</dbReference>